<dbReference type="Proteomes" id="UP000050360">
    <property type="component" value="Unassembled WGS sequence"/>
</dbReference>
<gene>
    <name evidence="1" type="ORF">MPEBLZ_03670</name>
</gene>
<dbReference type="EMBL" id="LKCM01000305">
    <property type="protein sequence ID" value="KPQ41776.1"/>
    <property type="molecule type" value="Genomic_DNA"/>
</dbReference>
<accession>A0A0P7ZB47</accession>
<reference evidence="1 2" key="1">
    <citation type="submission" date="2015-09" db="EMBL/GenBank/DDBJ databases">
        <title>A metagenomics-based metabolic model of nitrate-dependent anaerobic oxidation of methane by Methanoperedens-like archaea.</title>
        <authorList>
            <person name="Arshad A."/>
            <person name="Speth D.R."/>
            <person name="De Graaf R.M."/>
            <person name="Op Den Camp H.J."/>
            <person name="Jetten M.S."/>
            <person name="Welte C.U."/>
        </authorList>
    </citation>
    <scope>NUCLEOTIDE SEQUENCE [LARGE SCALE GENOMIC DNA]</scope>
</reference>
<comment type="caution">
    <text evidence="1">The sequence shown here is derived from an EMBL/GenBank/DDBJ whole genome shotgun (WGS) entry which is preliminary data.</text>
</comment>
<evidence type="ECO:0000313" key="1">
    <source>
        <dbReference type="EMBL" id="KPQ41776.1"/>
    </source>
</evidence>
<sequence length="655" mass="72863">MNNVKTLLLVAMVLTAVTAVAGADDPVSSATGVITDYSKNKITRDAVKTELSNKYTAGTLTKADLKKMITTAYNHNVLKREDMRWLLGEMYKEGKLTRADLRWVLTEAYKNGELTRDDLRFIIAQAYKNKELTRADMKFLITEAYKAGELKRDDIAWIITHAYKNGELTREDMKWLIVEAYKAGELTRDDIREIIIVAYNHNELKRDDVKWLLIQAYKNNELMREDLRIIITAAYRHGELTRADVKWLIVEAYKAGELTRDDVRSILLEAIKRGELRKADVLWLVKEAYKANELTTSDITEAEVNSAPVEGEPADVPTVENITEPNAETASDATTAKTFDEESAPAPAESVIKTKQAWMLYKYALLPVEKHRIGMEAIIGYAQSAGKDASKLVTLKDKFVLLADQLKAAAEKNDYPGGKSIISQMKDTVTGFRTETKTLVSGNESAAKDALNAALSANSDYFDSLVTEAREARKDRNLEFFDLALARAQGRLDKAKENGIDVSALQAKLDEISSLRSDFVDSMNEGIAACTGEGLGKCTKPEVEAYKTVRDEIKNKYKELIELAKTAGQSQRFAATITKARDIIAKSETVLDAARKRGIDVSAESAGLDEIKGLVNSAESKYKAGDFNGAKDDLKKAQDKFKELKSSATSRRRAK</sequence>
<protein>
    <submittedName>
        <fullName evidence="1">Uncharacterized protein</fullName>
    </submittedName>
</protein>
<organism evidence="1 2">
    <name type="scientific">Candidatus Methanoperedens nitratireducens</name>
    <dbReference type="NCBI Taxonomy" id="1392998"/>
    <lineage>
        <taxon>Archaea</taxon>
        <taxon>Methanobacteriati</taxon>
        <taxon>Methanobacteriota</taxon>
        <taxon>Stenosarchaea group</taxon>
        <taxon>Methanomicrobia</taxon>
        <taxon>Methanosarcinales</taxon>
        <taxon>ANME-2 cluster</taxon>
        <taxon>Candidatus Methanoperedentaceae</taxon>
        <taxon>Candidatus Methanoperedens</taxon>
    </lineage>
</organism>
<proteinExistence type="predicted"/>
<evidence type="ECO:0000313" key="2">
    <source>
        <dbReference type="Proteomes" id="UP000050360"/>
    </source>
</evidence>
<dbReference type="AlphaFoldDB" id="A0A0P7ZB47"/>
<name>A0A0P7ZB47_9EURY</name>